<feature type="domain" description="PurM-like C-terminal" evidence="3">
    <location>
        <begin position="189"/>
        <end position="341"/>
    </location>
</feature>
<reference evidence="5" key="1">
    <citation type="submission" date="2014-09" db="EMBL/GenBank/DDBJ databases">
        <authorList>
            <person name="Gomez-Valero L."/>
        </authorList>
    </citation>
    <scope>NUCLEOTIDE SEQUENCE [LARGE SCALE GENOMIC DNA]</scope>
    <source>
        <strain evidence="5">ATCC33218</strain>
    </source>
</reference>
<dbReference type="EMBL" id="LN614830">
    <property type="protein sequence ID" value="CEG60741.1"/>
    <property type="molecule type" value="Genomic_DNA"/>
</dbReference>
<dbReference type="PIRSF" id="PIRSF005644">
    <property type="entry name" value="Hdrgns_mtr_HypE"/>
    <property type="match status" value="1"/>
</dbReference>
<dbReference type="GO" id="GO:0051604">
    <property type="term" value="P:protein maturation"/>
    <property type="evidence" value="ECO:0007669"/>
    <property type="project" value="TreeGrafter"/>
</dbReference>
<dbReference type="CDD" id="cd02197">
    <property type="entry name" value="HypE"/>
    <property type="match status" value="1"/>
</dbReference>
<gene>
    <name evidence="4" type="primary">hypE</name>
    <name evidence="4" type="ORF">LMI_1435</name>
</gene>
<dbReference type="NCBIfam" id="TIGR02124">
    <property type="entry name" value="hypE"/>
    <property type="match status" value="1"/>
</dbReference>
<dbReference type="AlphaFoldDB" id="A0A098GGX7"/>
<dbReference type="InterPro" id="IPR010918">
    <property type="entry name" value="PurM-like_C_dom"/>
</dbReference>
<dbReference type="KEGG" id="tmc:LMI_1435"/>
<name>A0A098GGX7_LEGMI</name>
<dbReference type="STRING" id="451.B6N58_08400"/>
<evidence type="ECO:0000259" key="2">
    <source>
        <dbReference type="Pfam" id="PF00586"/>
    </source>
</evidence>
<dbReference type="InterPro" id="IPR016188">
    <property type="entry name" value="PurM-like_N"/>
</dbReference>
<accession>A0A098GGX7</accession>
<dbReference type="Gene3D" id="3.30.1330.10">
    <property type="entry name" value="PurM-like, N-terminal domain"/>
    <property type="match status" value="1"/>
</dbReference>
<evidence type="ECO:0000256" key="1">
    <source>
        <dbReference type="ARBA" id="ARBA00006243"/>
    </source>
</evidence>
<dbReference type="Proteomes" id="UP000032414">
    <property type="component" value="Chromosome I"/>
</dbReference>
<dbReference type="InterPro" id="IPR036676">
    <property type="entry name" value="PurM-like_C_sf"/>
</dbReference>
<dbReference type="Pfam" id="PF00586">
    <property type="entry name" value="AIRS"/>
    <property type="match status" value="1"/>
</dbReference>
<dbReference type="Gene3D" id="3.90.650.10">
    <property type="entry name" value="PurM-like C-terminal domain"/>
    <property type="match status" value="1"/>
</dbReference>
<protein>
    <submittedName>
        <fullName evidence="4">Hydrogenase expression/formation protein hypE</fullName>
    </submittedName>
</protein>
<dbReference type="InterPro" id="IPR011854">
    <property type="entry name" value="HypE"/>
</dbReference>
<organism evidence="4 5">
    <name type="scientific">Legionella micdadei</name>
    <name type="common">Tatlockia micdadei</name>
    <dbReference type="NCBI Taxonomy" id="451"/>
    <lineage>
        <taxon>Bacteria</taxon>
        <taxon>Pseudomonadati</taxon>
        <taxon>Pseudomonadota</taxon>
        <taxon>Gammaproteobacteria</taxon>
        <taxon>Legionellales</taxon>
        <taxon>Legionellaceae</taxon>
        <taxon>Legionella</taxon>
    </lineage>
</organism>
<dbReference type="PANTHER" id="PTHR30303:SF0">
    <property type="entry name" value="CARBAMOYL DEHYDRATASE HYPE"/>
    <property type="match status" value="1"/>
</dbReference>
<dbReference type="SUPFAM" id="SSF55326">
    <property type="entry name" value="PurM N-terminal domain-like"/>
    <property type="match status" value="1"/>
</dbReference>
<evidence type="ECO:0000313" key="4">
    <source>
        <dbReference type="EMBL" id="CEG60741.1"/>
    </source>
</evidence>
<dbReference type="InterPro" id="IPR036921">
    <property type="entry name" value="PurM-like_N_sf"/>
</dbReference>
<comment type="similarity">
    <text evidence="1">Belongs to the HypE family.</text>
</comment>
<dbReference type="SUPFAM" id="SSF56042">
    <property type="entry name" value="PurM C-terminal domain-like"/>
    <property type="match status" value="1"/>
</dbReference>
<dbReference type="PANTHER" id="PTHR30303">
    <property type="entry name" value="HYDROGENASE ISOENZYMES FORMATION PROTEIN HYPE"/>
    <property type="match status" value="1"/>
</dbReference>
<dbReference type="HOGENOM" id="CLU_049733_0_0_6"/>
<evidence type="ECO:0000259" key="3">
    <source>
        <dbReference type="Pfam" id="PF02769"/>
    </source>
</evidence>
<proteinExistence type="inferred from homology"/>
<sequence length="363" mass="38805">MCCCLCLWKEKLAMETLAKRSPGAKLNLKNGLIDLSHGSGGRAMVQLINELFLPAFKNPWLDQKNDQACFLVDAGRMVMTTDAHVISPLFFPGGNIGSLAVHGTINDIAMAGAKPLYLSASFILEEGFPLADLKKIVTSMAEAAFAADVAIVAGDTKVVERGKGDGVFISTTGLGVIPEGISISGDQAKPGDKVILSGYIGDHGIAVLSKRNNLEFSTTIESDTAALNDLVTHMLDAVPSIHCLRDPTRGGVASTLNEWALQSRVGFMIDETKIPIRTEVASACELLGLDALYVANEGKLLAICPAEEADQLITAMHGHPQGKQAAIIGEVIEDPRYFVQLRTKLGGLRIIDWLNGEQLPRIC</sequence>
<feature type="domain" description="PurM-like N-terminal" evidence="2">
    <location>
        <begin position="66"/>
        <end position="177"/>
    </location>
</feature>
<dbReference type="Pfam" id="PF02769">
    <property type="entry name" value="AIRS_C"/>
    <property type="match status" value="1"/>
</dbReference>
<evidence type="ECO:0000313" key="5">
    <source>
        <dbReference type="Proteomes" id="UP000032414"/>
    </source>
</evidence>